<keyword evidence="1" id="KW-0614">Plasmid</keyword>
<evidence type="ECO:0000313" key="1">
    <source>
        <dbReference type="EMBL" id="AHG93347.1"/>
    </source>
</evidence>
<dbReference type="KEGG" id="gba:J421_5812"/>
<protein>
    <submittedName>
        <fullName evidence="1">Uncharacterized protein</fullName>
    </submittedName>
</protein>
<dbReference type="HOGENOM" id="CLU_2897756_0_0_0"/>
<reference evidence="1 2" key="1">
    <citation type="journal article" date="2014" name="Genome Announc.">
        <title>Genome Sequence and Methylome of Soil Bacterium Gemmatirosa kalamazoonensis KBS708T, a Member of the Rarely Cultivated Gemmatimonadetes Phylum.</title>
        <authorList>
            <person name="Debruyn J.M."/>
            <person name="Radosevich M."/>
            <person name="Wommack K.E."/>
            <person name="Polson S.W."/>
            <person name="Hauser L.J."/>
            <person name="Fawaz M.N."/>
            <person name="Korlach J."/>
            <person name="Tsai Y.C."/>
        </authorList>
    </citation>
    <scope>NUCLEOTIDE SEQUENCE [LARGE SCALE GENOMIC DNA]</scope>
    <source>
        <strain evidence="1 2">KBS708</strain>
        <plasmid evidence="2">Plasmid 2</plasmid>
    </source>
</reference>
<proteinExistence type="predicted"/>
<dbReference type="AlphaFoldDB" id="W0RSA9"/>
<geneLocation type="plasmid" evidence="1 2">
    <name>2</name>
</geneLocation>
<name>W0RSA9_9BACT</name>
<sequence>MARPYDEYKDPPLRRTLAEAEAKLEARREIAIATAPSYVIGDLCQRLAASALTAPKAVTYDP</sequence>
<dbReference type="EMBL" id="CP007130">
    <property type="protein sequence ID" value="AHG93347.1"/>
    <property type="molecule type" value="Genomic_DNA"/>
</dbReference>
<accession>W0RSA9</accession>
<dbReference type="RefSeq" id="WP_025414650.1">
    <property type="nucleotide sequence ID" value="NZ_CP007130.1"/>
</dbReference>
<dbReference type="Proteomes" id="UP000019151">
    <property type="component" value="Plasmid 2"/>
</dbReference>
<dbReference type="InParanoid" id="W0RSA9"/>
<organism evidence="1 2">
    <name type="scientific">Gemmatirosa kalamazoonensis</name>
    <dbReference type="NCBI Taxonomy" id="861299"/>
    <lineage>
        <taxon>Bacteria</taxon>
        <taxon>Pseudomonadati</taxon>
        <taxon>Gemmatimonadota</taxon>
        <taxon>Gemmatimonadia</taxon>
        <taxon>Gemmatimonadales</taxon>
        <taxon>Gemmatimonadaceae</taxon>
        <taxon>Gemmatirosa</taxon>
    </lineage>
</organism>
<gene>
    <name evidence="1" type="ORF">J421_5812</name>
</gene>
<evidence type="ECO:0000313" key="2">
    <source>
        <dbReference type="Proteomes" id="UP000019151"/>
    </source>
</evidence>
<keyword evidence="2" id="KW-1185">Reference proteome</keyword>